<accession>A0AAV4QV84</accession>
<reference evidence="1 2" key="1">
    <citation type="submission" date="2021-06" db="EMBL/GenBank/DDBJ databases">
        <title>Caerostris extrusa draft genome.</title>
        <authorList>
            <person name="Kono N."/>
            <person name="Arakawa K."/>
        </authorList>
    </citation>
    <scope>NUCLEOTIDE SEQUENCE [LARGE SCALE GENOMIC DNA]</scope>
</reference>
<dbReference type="EMBL" id="BPLR01006898">
    <property type="protein sequence ID" value="GIY13174.1"/>
    <property type="molecule type" value="Genomic_DNA"/>
</dbReference>
<protein>
    <submittedName>
        <fullName evidence="1">Uncharacterized protein</fullName>
    </submittedName>
</protein>
<gene>
    <name evidence="1" type="ORF">CEXT_338991</name>
</gene>
<evidence type="ECO:0000313" key="2">
    <source>
        <dbReference type="Proteomes" id="UP001054945"/>
    </source>
</evidence>
<evidence type="ECO:0000313" key="1">
    <source>
        <dbReference type="EMBL" id="GIY13174.1"/>
    </source>
</evidence>
<name>A0AAV4QV84_CAEEX</name>
<proteinExistence type="predicted"/>
<keyword evidence="2" id="KW-1185">Reference proteome</keyword>
<comment type="caution">
    <text evidence="1">The sequence shown here is derived from an EMBL/GenBank/DDBJ whole genome shotgun (WGS) entry which is preliminary data.</text>
</comment>
<sequence>MPKAWREVDCDGLHFGRGAPFLAYLRYINFYLNQVITGHGSLAEYQGKFSGKNSTCDCGQKLKTESIWSISAINGLQSLTSQRSKKWT</sequence>
<dbReference type="AlphaFoldDB" id="A0AAV4QV84"/>
<organism evidence="1 2">
    <name type="scientific">Caerostris extrusa</name>
    <name type="common">Bark spider</name>
    <name type="synonym">Caerostris bankana</name>
    <dbReference type="NCBI Taxonomy" id="172846"/>
    <lineage>
        <taxon>Eukaryota</taxon>
        <taxon>Metazoa</taxon>
        <taxon>Ecdysozoa</taxon>
        <taxon>Arthropoda</taxon>
        <taxon>Chelicerata</taxon>
        <taxon>Arachnida</taxon>
        <taxon>Araneae</taxon>
        <taxon>Araneomorphae</taxon>
        <taxon>Entelegynae</taxon>
        <taxon>Araneoidea</taxon>
        <taxon>Araneidae</taxon>
        <taxon>Caerostris</taxon>
    </lineage>
</organism>
<dbReference type="Proteomes" id="UP001054945">
    <property type="component" value="Unassembled WGS sequence"/>
</dbReference>